<evidence type="ECO:0000256" key="6">
    <source>
        <dbReference type="SAM" id="MobiDB-lite"/>
    </source>
</evidence>
<dbReference type="GO" id="GO:0032588">
    <property type="term" value="C:trans-Golgi network membrane"/>
    <property type="evidence" value="ECO:0007669"/>
    <property type="project" value="TreeGrafter"/>
</dbReference>
<dbReference type="Pfam" id="PF06456">
    <property type="entry name" value="Arfaptin"/>
    <property type="match status" value="1"/>
</dbReference>
<organism evidence="8 9">
    <name type="scientific">Elysia crispata</name>
    <name type="common">lettuce slug</name>
    <dbReference type="NCBI Taxonomy" id="231223"/>
    <lineage>
        <taxon>Eukaryota</taxon>
        <taxon>Metazoa</taxon>
        <taxon>Spiralia</taxon>
        <taxon>Lophotrochozoa</taxon>
        <taxon>Mollusca</taxon>
        <taxon>Gastropoda</taxon>
        <taxon>Heterobranchia</taxon>
        <taxon>Euthyneura</taxon>
        <taxon>Panpulmonata</taxon>
        <taxon>Sacoglossa</taxon>
        <taxon>Placobranchoidea</taxon>
        <taxon>Plakobranchidae</taxon>
        <taxon>Elysia</taxon>
    </lineage>
</organism>
<dbReference type="CDD" id="cd07660">
    <property type="entry name" value="BAR_Arfaptin"/>
    <property type="match status" value="1"/>
</dbReference>
<dbReference type="GO" id="GO:0070273">
    <property type="term" value="F:phosphatidylinositol-4-phosphate binding"/>
    <property type="evidence" value="ECO:0007669"/>
    <property type="project" value="UniProtKB-ARBA"/>
</dbReference>
<feature type="region of interest" description="Disordered" evidence="6">
    <location>
        <begin position="99"/>
        <end position="136"/>
    </location>
</feature>
<protein>
    <recommendedName>
        <fullName evidence="7">AH domain-containing protein</fullName>
    </recommendedName>
</protein>
<dbReference type="PANTHER" id="PTHR12141:SF5">
    <property type="entry name" value="ARFAPTIN"/>
    <property type="match status" value="1"/>
</dbReference>
<dbReference type="Proteomes" id="UP001283361">
    <property type="component" value="Unassembled WGS sequence"/>
</dbReference>
<evidence type="ECO:0000313" key="9">
    <source>
        <dbReference type="Proteomes" id="UP001283361"/>
    </source>
</evidence>
<proteinExistence type="predicted"/>
<dbReference type="PROSITE" id="PS50870">
    <property type="entry name" value="AH"/>
    <property type="match status" value="1"/>
</dbReference>
<evidence type="ECO:0000259" key="7">
    <source>
        <dbReference type="PROSITE" id="PS50870"/>
    </source>
</evidence>
<dbReference type="GO" id="GO:0005829">
    <property type="term" value="C:cytosol"/>
    <property type="evidence" value="ECO:0007669"/>
    <property type="project" value="UniProtKB-ARBA"/>
</dbReference>
<sequence length="392" mass="43072">MSDPSRQPHSGPPQQDDDNFERDLQEMLEDGPSINEITSNVQGGTPNSVSAKFAEQVGPFSAGSSPGGASSAGSGGGAGGAAGAGGILYNSSGTRLTRSYTLPPATSNVPLSNSGQHPTSAGSAGSSPNGDFVPKSMSLSAQNKIETIREWSMNTFKTTKQFLSERFGKATRTVDLELEASIEALRDTQRKYSNLLRLARAMTSHFYNVVQTQKLLGESFSELSQKSPELQEEFIYNCETQRTLVKNGEILLGALNFFISSVNTLCNKTIEDTLMTVKQYEAARLEYDAYRCDFEALETGPREAATQVKLQEGRKKFEEHKSKFERLRGDVQIKIKFLDENRIKVMHKQLLLFHNAISAYFSGNASALEATLKQFNIQLKRPNAEKPSWIES</sequence>
<feature type="region of interest" description="Disordered" evidence="6">
    <location>
        <begin position="1"/>
        <end position="80"/>
    </location>
</feature>
<dbReference type="GO" id="GO:0034315">
    <property type="term" value="P:regulation of Arp2/3 complex-mediated actin nucleation"/>
    <property type="evidence" value="ECO:0007669"/>
    <property type="project" value="TreeGrafter"/>
</dbReference>
<keyword evidence="9" id="KW-1185">Reference proteome</keyword>
<comment type="caution">
    <text evidence="8">The sequence shown here is derived from an EMBL/GenBank/DDBJ whole genome shotgun (WGS) entry which is preliminary data.</text>
</comment>
<dbReference type="InterPro" id="IPR010504">
    <property type="entry name" value="AH_dom"/>
</dbReference>
<keyword evidence="4" id="KW-0333">Golgi apparatus</keyword>
<dbReference type="EMBL" id="JAWDGP010002360">
    <property type="protein sequence ID" value="KAK3783700.1"/>
    <property type="molecule type" value="Genomic_DNA"/>
</dbReference>
<gene>
    <name evidence="8" type="ORF">RRG08_025324</name>
</gene>
<evidence type="ECO:0000256" key="3">
    <source>
        <dbReference type="ARBA" id="ARBA00022553"/>
    </source>
</evidence>
<dbReference type="FunFam" id="1.20.1270.60:FF:000003">
    <property type="entry name" value="arfaptin-2 isoform X1"/>
    <property type="match status" value="1"/>
</dbReference>
<dbReference type="InterPro" id="IPR027267">
    <property type="entry name" value="AH/BAR_dom_sf"/>
</dbReference>
<comment type="subcellular location">
    <subcellularLocation>
        <location evidence="1">Golgi apparatus membrane</location>
    </subcellularLocation>
    <subcellularLocation>
        <location evidence="2">Golgi apparatus</location>
        <location evidence="2">trans-Golgi network</location>
    </subcellularLocation>
</comment>
<name>A0AAE1A9Z2_9GAST</name>
<evidence type="ECO:0000256" key="4">
    <source>
        <dbReference type="ARBA" id="ARBA00023034"/>
    </source>
</evidence>
<evidence type="ECO:0000256" key="2">
    <source>
        <dbReference type="ARBA" id="ARBA00004601"/>
    </source>
</evidence>
<dbReference type="AlphaFoldDB" id="A0AAE1A9Z2"/>
<keyword evidence="5" id="KW-0472">Membrane</keyword>
<dbReference type="PANTHER" id="PTHR12141">
    <property type="entry name" value="ARFAPTIN-RELATED"/>
    <property type="match status" value="1"/>
</dbReference>
<dbReference type="GO" id="GO:0019904">
    <property type="term" value="F:protein domain specific binding"/>
    <property type="evidence" value="ECO:0007669"/>
    <property type="project" value="InterPro"/>
</dbReference>
<dbReference type="GO" id="GO:0006886">
    <property type="term" value="P:intracellular protein transport"/>
    <property type="evidence" value="ECO:0007669"/>
    <property type="project" value="TreeGrafter"/>
</dbReference>
<evidence type="ECO:0000256" key="1">
    <source>
        <dbReference type="ARBA" id="ARBA00004394"/>
    </source>
</evidence>
<feature type="compositionally biased region" description="Polar residues" evidence="6">
    <location>
        <begin position="99"/>
        <end position="129"/>
    </location>
</feature>
<dbReference type="Gene3D" id="1.20.1270.60">
    <property type="entry name" value="Arfaptin homology (AH) domain/BAR domain"/>
    <property type="match status" value="1"/>
</dbReference>
<keyword evidence="3" id="KW-0597">Phosphoprotein</keyword>
<reference evidence="8" key="1">
    <citation type="journal article" date="2023" name="G3 (Bethesda)">
        <title>A reference genome for the long-term kleptoplast-retaining sea slug Elysia crispata morphotype clarki.</title>
        <authorList>
            <person name="Eastman K.E."/>
            <person name="Pendleton A.L."/>
            <person name="Shaikh M.A."/>
            <person name="Suttiyut T."/>
            <person name="Ogas R."/>
            <person name="Tomko P."/>
            <person name="Gavelis G."/>
            <person name="Widhalm J.R."/>
            <person name="Wisecaver J.H."/>
        </authorList>
    </citation>
    <scope>NUCLEOTIDE SEQUENCE</scope>
    <source>
        <strain evidence="8">ECLA1</strain>
    </source>
</reference>
<dbReference type="InterPro" id="IPR030798">
    <property type="entry name" value="Arfaptin_fam"/>
</dbReference>
<feature type="domain" description="AH" evidence="7">
    <location>
        <begin position="173"/>
        <end position="373"/>
    </location>
</feature>
<dbReference type="SUPFAM" id="SSF103657">
    <property type="entry name" value="BAR/IMD domain-like"/>
    <property type="match status" value="1"/>
</dbReference>
<evidence type="ECO:0000256" key="5">
    <source>
        <dbReference type="ARBA" id="ARBA00023136"/>
    </source>
</evidence>
<feature type="compositionally biased region" description="Polar residues" evidence="6">
    <location>
        <begin position="35"/>
        <end position="50"/>
    </location>
</feature>
<feature type="compositionally biased region" description="Low complexity" evidence="6">
    <location>
        <begin position="61"/>
        <end position="72"/>
    </location>
</feature>
<dbReference type="SMART" id="SM01015">
    <property type="entry name" value="Arfaptin"/>
    <property type="match status" value="1"/>
</dbReference>
<evidence type="ECO:0000313" key="8">
    <source>
        <dbReference type="EMBL" id="KAK3783700.1"/>
    </source>
</evidence>
<dbReference type="GO" id="GO:0000139">
    <property type="term" value="C:Golgi membrane"/>
    <property type="evidence" value="ECO:0007669"/>
    <property type="project" value="UniProtKB-SubCell"/>
</dbReference>
<accession>A0AAE1A9Z2</accession>